<proteinExistence type="predicted"/>
<gene>
    <name evidence="1" type="ORF">F5144DRAFT_402466</name>
</gene>
<dbReference type="Proteomes" id="UP000724584">
    <property type="component" value="Unassembled WGS sequence"/>
</dbReference>
<evidence type="ECO:0000313" key="2">
    <source>
        <dbReference type="Proteomes" id="UP000724584"/>
    </source>
</evidence>
<reference evidence="1 2" key="1">
    <citation type="journal article" date="2021" name="Nat. Commun.">
        <title>Genetic determinants of endophytism in the Arabidopsis root mycobiome.</title>
        <authorList>
            <person name="Mesny F."/>
            <person name="Miyauchi S."/>
            <person name="Thiergart T."/>
            <person name="Pickel B."/>
            <person name="Atanasova L."/>
            <person name="Karlsson M."/>
            <person name="Huettel B."/>
            <person name="Barry K.W."/>
            <person name="Haridas S."/>
            <person name="Chen C."/>
            <person name="Bauer D."/>
            <person name="Andreopoulos W."/>
            <person name="Pangilinan J."/>
            <person name="LaButti K."/>
            <person name="Riley R."/>
            <person name="Lipzen A."/>
            <person name="Clum A."/>
            <person name="Drula E."/>
            <person name="Henrissat B."/>
            <person name="Kohler A."/>
            <person name="Grigoriev I.V."/>
            <person name="Martin F.M."/>
            <person name="Hacquard S."/>
        </authorList>
    </citation>
    <scope>NUCLEOTIDE SEQUENCE [LARGE SCALE GENOMIC DNA]</scope>
    <source>
        <strain evidence="1 2">MPI-SDFR-AT-0079</strain>
    </source>
</reference>
<protein>
    <submittedName>
        <fullName evidence="1">Uncharacterized protein</fullName>
    </submittedName>
</protein>
<evidence type="ECO:0000313" key="1">
    <source>
        <dbReference type="EMBL" id="KAH6613387.1"/>
    </source>
</evidence>
<keyword evidence="2" id="KW-1185">Reference proteome</keyword>
<dbReference type="EMBL" id="JAGIZQ010000008">
    <property type="protein sequence ID" value="KAH6613387.1"/>
    <property type="molecule type" value="Genomic_DNA"/>
</dbReference>
<organism evidence="1 2">
    <name type="scientific">Chaetomium tenue</name>
    <dbReference type="NCBI Taxonomy" id="1854479"/>
    <lineage>
        <taxon>Eukaryota</taxon>
        <taxon>Fungi</taxon>
        <taxon>Dikarya</taxon>
        <taxon>Ascomycota</taxon>
        <taxon>Pezizomycotina</taxon>
        <taxon>Sordariomycetes</taxon>
        <taxon>Sordariomycetidae</taxon>
        <taxon>Sordariales</taxon>
        <taxon>Chaetomiaceae</taxon>
        <taxon>Chaetomium</taxon>
    </lineage>
</organism>
<name>A0ACB7NU19_9PEZI</name>
<sequence>MPTKSSKDLALQARTEARILVGSRPLIGSCPPHHQHKTMGGSLVVPPPSFPHFGGLAGEALHGLPQCGTLQTVKRRPVYRHPPSLSLSASETVQAIIFLLAAAASSIAQSSFLAAGNHVIGIWARADVLLHIMAVIQIQCNIEEWDERCGSSPTTQAIPNCSTADGQTGDGATQTHHPSPRKSKAWRRHGGILHYGPVGLPPWGSTMRSSDGHTLSHGSVQSRGALRRVESRNWPTHSKSGEPSSGSSGELPALLVRRRRRRSLRIGASYLKRSALQSPTKSRPPSQASTSRLRGRCRLFT</sequence>
<comment type="caution">
    <text evidence="1">The sequence shown here is derived from an EMBL/GenBank/DDBJ whole genome shotgun (WGS) entry which is preliminary data.</text>
</comment>
<accession>A0ACB7NU19</accession>